<dbReference type="Pfam" id="PF12802">
    <property type="entry name" value="MarR_2"/>
    <property type="match status" value="1"/>
</dbReference>
<dbReference type="EMBL" id="FOXI01000008">
    <property type="protein sequence ID" value="SFP79463.1"/>
    <property type="molecule type" value="Genomic_DNA"/>
</dbReference>
<dbReference type="GO" id="GO:0003700">
    <property type="term" value="F:DNA-binding transcription factor activity"/>
    <property type="evidence" value="ECO:0007669"/>
    <property type="project" value="InterPro"/>
</dbReference>
<dbReference type="Pfam" id="PF24271">
    <property type="entry name" value="HVO_2833_C"/>
    <property type="match status" value="1"/>
</dbReference>
<sequence length="334" mass="38704">MGRFSRLLAVTLLETSLYTSFVLCYTVLRRIELEVLATVDRGDTISELATKLNHSESYLSRAVADLVKKGLVYTERDGRRKRVVPSDARAVELYRDLVRQHSHIDFPELLAGKALEVLYYLDQPRTVSEIADQSDNYRNTVNRVLKRFRDRGLVGTDDGRYDFNADFDRLHEFARELAHHLHRQRLEAVAPKGTILWEDYDEFLAQAETEIDAEEFHETGLARFAAFDLQFLLTGHRYYVYSEELDEISPAELCCHTLLIDDGSRHRSYCLLLLSHVDVDEADLREQAAKYGLEDEIDALLRYLETHGEVDDDRLPEWDEFQELAADYEVPLPQ</sequence>
<reference evidence="4" key="1">
    <citation type="submission" date="2016-10" db="EMBL/GenBank/DDBJ databases">
        <authorList>
            <person name="Varghese N."/>
            <person name="Submissions S."/>
        </authorList>
    </citation>
    <scope>NUCLEOTIDE SEQUENCE [LARGE SCALE GENOMIC DNA]</scope>
    <source>
        <strain evidence="4">CGMCC 1.10329</strain>
    </source>
</reference>
<dbReference type="Proteomes" id="UP000183769">
    <property type="component" value="Unassembled WGS sequence"/>
</dbReference>
<feature type="domain" description="HTH marR-type" evidence="1">
    <location>
        <begin position="33"/>
        <end position="82"/>
    </location>
</feature>
<evidence type="ECO:0000259" key="1">
    <source>
        <dbReference type="Pfam" id="PF12802"/>
    </source>
</evidence>
<dbReference type="InterPro" id="IPR000835">
    <property type="entry name" value="HTH_MarR-typ"/>
</dbReference>
<feature type="domain" description="HVO-2833 C-terminal" evidence="2">
    <location>
        <begin position="213"/>
        <end position="330"/>
    </location>
</feature>
<dbReference type="InterPro" id="IPR036388">
    <property type="entry name" value="WH-like_DNA-bd_sf"/>
</dbReference>
<proteinExistence type="predicted"/>
<organism evidence="3 4">
    <name type="scientific">Halolamina pelagica</name>
    <dbReference type="NCBI Taxonomy" id="699431"/>
    <lineage>
        <taxon>Archaea</taxon>
        <taxon>Methanobacteriati</taxon>
        <taxon>Methanobacteriota</taxon>
        <taxon>Stenosarchaea group</taxon>
        <taxon>Halobacteria</taxon>
        <taxon>Halobacteriales</taxon>
        <taxon>Haloferacaceae</taxon>
    </lineage>
</organism>
<protein>
    <submittedName>
        <fullName evidence="3">MarR family protein</fullName>
    </submittedName>
</protein>
<name>A0A1I5T8V6_9EURY</name>
<dbReference type="Gene3D" id="1.10.10.10">
    <property type="entry name" value="Winged helix-like DNA-binding domain superfamily/Winged helix DNA-binding domain"/>
    <property type="match status" value="1"/>
</dbReference>
<evidence type="ECO:0000313" key="3">
    <source>
        <dbReference type="EMBL" id="SFP79463.1"/>
    </source>
</evidence>
<evidence type="ECO:0000313" key="4">
    <source>
        <dbReference type="Proteomes" id="UP000183769"/>
    </source>
</evidence>
<dbReference type="InterPro" id="IPR036390">
    <property type="entry name" value="WH_DNA-bd_sf"/>
</dbReference>
<dbReference type="CDD" id="cd00090">
    <property type="entry name" value="HTH_ARSR"/>
    <property type="match status" value="1"/>
</dbReference>
<dbReference type="InterPro" id="IPR056528">
    <property type="entry name" value="HVO_2833_C"/>
</dbReference>
<dbReference type="InterPro" id="IPR011991">
    <property type="entry name" value="ArsR-like_HTH"/>
</dbReference>
<keyword evidence="4" id="KW-1185">Reference proteome</keyword>
<accession>A0A1I5T8V6</accession>
<evidence type="ECO:0000259" key="2">
    <source>
        <dbReference type="Pfam" id="PF24271"/>
    </source>
</evidence>
<dbReference type="AlphaFoldDB" id="A0A1I5T8V6"/>
<gene>
    <name evidence="3" type="ORF">SAMN05216277_10880</name>
</gene>
<dbReference type="Gene3D" id="1.10.10.60">
    <property type="entry name" value="Homeodomain-like"/>
    <property type="match status" value="1"/>
</dbReference>
<dbReference type="SUPFAM" id="SSF46785">
    <property type="entry name" value="Winged helix' DNA-binding domain"/>
    <property type="match status" value="2"/>
</dbReference>